<name>A0A8H7BQU3_9FUNG</name>
<accession>A0A8H7BQU3</accession>
<feature type="region of interest" description="Disordered" evidence="1">
    <location>
        <begin position="96"/>
        <end position="115"/>
    </location>
</feature>
<organism evidence="3 4">
    <name type="scientific">Apophysomyces ossiformis</name>
    <dbReference type="NCBI Taxonomy" id="679940"/>
    <lineage>
        <taxon>Eukaryota</taxon>
        <taxon>Fungi</taxon>
        <taxon>Fungi incertae sedis</taxon>
        <taxon>Mucoromycota</taxon>
        <taxon>Mucoromycotina</taxon>
        <taxon>Mucoromycetes</taxon>
        <taxon>Mucorales</taxon>
        <taxon>Mucorineae</taxon>
        <taxon>Mucoraceae</taxon>
        <taxon>Apophysomyces</taxon>
    </lineage>
</organism>
<dbReference type="GO" id="GO:0003723">
    <property type="term" value="F:RNA binding"/>
    <property type="evidence" value="ECO:0007669"/>
    <property type="project" value="InterPro"/>
</dbReference>
<dbReference type="AlphaFoldDB" id="A0A8H7BQU3"/>
<evidence type="ECO:0000259" key="2">
    <source>
        <dbReference type="SMART" id="SM00360"/>
    </source>
</evidence>
<evidence type="ECO:0000256" key="1">
    <source>
        <dbReference type="SAM" id="MobiDB-lite"/>
    </source>
</evidence>
<comment type="caution">
    <text evidence="3">The sequence shown here is derived from an EMBL/GenBank/DDBJ whole genome shotgun (WGS) entry which is preliminary data.</text>
</comment>
<dbReference type="InterPro" id="IPR035979">
    <property type="entry name" value="RBD_domain_sf"/>
</dbReference>
<dbReference type="PANTHER" id="PTHR32343:SF10">
    <property type="entry name" value="RNA-BINDING REGION RNP-1 DOMAIN-CONTAINING PROTEIN"/>
    <property type="match status" value="1"/>
</dbReference>
<feature type="domain" description="RRM" evidence="2">
    <location>
        <begin position="17"/>
        <end position="87"/>
    </location>
</feature>
<dbReference type="Proteomes" id="UP000605846">
    <property type="component" value="Unassembled WGS sequence"/>
</dbReference>
<feature type="compositionally biased region" description="Polar residues" evidence="1">
    <location>
        <begin position="101"/>
        <end position="112"/>
    </location>
</feature>
<evidence type="ECO:0000313" key="4">
    <source>
        <dbReference type="Proteomes" id="UP000605846"/>
    </source>
</evidence>
<evidence type="ECO:0000313" key="3">
    <source>
        <dbReference type="EMBL" id="KAF7725383.1"/>
    </source>
</evidence>
<dbReference type="OrthoDB" id="7763451at2759"/>
<dbReference type="EMBL" id="JABAYA010000098">
    <property type="protein sequence ID" value="KAF7725383.1"/>
    <property type="molecule type" value="Genomic_DNA"/>
</dbReference>
<feature type="region of interest" description="Disordered" evidence="1">
    <location>
        <begin position="238"/>
        <end position="257"/>
    </location>
</feature>
<dbReference type="SUPFAM" id="SSF54928">
    <property type="entry name" value="RNA-binding domain, RBD"/>
    <property type="match status" value="1"/>
</dbReference>
<keyword evidence="4" id="KW-1185">Reference proteome</keyword>
<sequence length="257" mass="28219">MFQAQTIIIPETPSPNFVIVKNISEKSSEKTVREFFLFCGKINEFELTTDDDGKHQVALINFERESAAKTASLLSNALIDECHIVATPYFESAAPAGAEKSANNETNDSTQEAKPKSRIAAEILASGYVLQDQIVAKGLEYDKQYNVSSRLGDYFSAIQSNVKQFDDKYRIWNKAIEIDQKFGIQEKVQSAALTAQTTAQSVLQSPTGQKVHEFANHTLSQIASVHYEAKRIQTEKALDGAPSTDIAPSLEPTPAAA</sequence>
<protein>
    <recommendedName>
        <fullName evidence="2">RRM domain-containing protein</fullName>
    </recommendedName>
</protein>
<dbReference type="Pfam" id="PF00076">
    <property type="entry name" value="RRM_1"/>
    <property type="match status" value="1"/>
</dbReference>
<proteinExistence type="predicted"/>
<gene>
    <name evidence="3" type="ORF">EC973_009651</name>
</gene>
<dbReference type="Gene3D" id="3.30.70.330">
    <property type="match status" value="1"/>
</dbReference>
<dbReference type="SMART" id="SM00360">
    <property type="entry name" value="RRM"/>
    <property type="match status" value="1"/>
</dbReference>
<dbReference type="PANTHER" id="PTHR32343">
    <property type="entry name" value="SERINE/ARGININE-RICH SPLICING FACTOR"/>
    <property type="match status" value="1"/>
</dbReference>
<dbReference type="InterPro" id="IPR012677">
    <property type="entry name" value="Nucleotide-bd_a/b_plait_sf"/>
</dbReference>
<dbReference type="InterPro" id="IPR000504">
    <property type="entry name" value="RRM_dom"/>
</dbReference>
<reference evidence="3" key="1">
    <citation type="submission" date="2020-01" db="EMBL/GenBank/DDBJ databases">
        <title>Genome Sequencing of Three Apophysomyces-Like Fungal Strains Confirms a Novel Fungal Genus in the Mucoromycota with divergent Burkholderia-like Endosymbiotic Bacteria.</title>
        <authorList>
            <person name="Stajich J.E."/>
            <person name="Macias A.M."/>
            <person name="Carter-House D."/>
            <person name="Lovett B."/>
            <person name="Kasson L.R."/>
            <person name="Berry K."/>
            <person name="Grigoriev I."/>
            <person name="Chang Y."/>
            <person name="Spatafora J."/>
            <person name="Kasson M.T."/>
        </authorList>
    </citation>
    <scope>NUCLEOTIDE SEQUENCE</scope>
    <source>
        <strain evidence="3">NRRL A-21654</strain>
    </source>
</reference>